<feature type="domain" description="Cadherin" evidence="14">
    <location>
        <begin position="351"/>
        <end position="455"/>
    </location>
</feature>
<dbReference type="OrthoDB" id="6252479at2759"/>
<evidence type="ECO:0000256" key="1">
    <source>
        <dbReference type="ARBA" id="ARBA00004251"/>
    </source>
</evidence>
<dbReference type="PANTHER" id="PTHR24028:SF244">
    <property type="entry name" value="PARAXIAL PROTOCADHERIN"/>
    <property type="match status" value="1"/>
</dbReference>
<proteinExistence type="predicted"/>
<dbReference type="PROSITE" id="PS00232">
    <property type="entry name" value="CADHERIN_1"/>
    <property type="match status" value="4"/>
</dbReference>
<dbReference type="KEGG" id="char:105898059"/>
<keyword evidence="10" id="KW-0325">Glycoprotein</keyword>
<name>A0A6P8GF66_CLUHA</name>
<evidence type="ECO:0000259" key="14">
    <source>
        <dbReference type="PROSITE" id="PS50268"/>
    </source>
</evidence>
<dbReference type="InterPro" id="IPR015919">
    <property type="entry name" value="Cadherin-like_sf"/>
</dbReference>
<feature type="chain" id="PRO_5028189492" evidence="13">
    <location>
        <begin position="22"/>
        <end position="798"/>
    </location>
</feature>
<keyword evidence="4 13" id="KW-0732">Signal</keyword>
<keyword evidence="8 12" id="KW-1133">Transmembrane helix</keyword>
<dbReference type="CDD" id="cd11304">
    <property type="entry name" value="Cadherin_repeat"/>
    <property type="match status" value="6"/>
</dbReference>
<dbReference type="Gene3D" id="2.60.40.60">
    <property type="entry name" value="Cadherins"/>
    <property type="match status" value="6"/>
</dbReference>
<keyword evidence="9 12" id="KW-0472">Membrane</keyword>
<evidence type="ECO:0000256" key="2">
    <source>
        <dbReference type="ARBA" id="ARBA00022475"/>
    </source>
</evidence>
<dbReference type="InterPro" id="IPR020894">
    <property type="entry name" value="Cadherin_CS"/>
</dbReference>
<dbReference type="PRINTS" id="PR00205">
    <property type="entry name" value="CADHERIN"/>
</dbReference>
<feature type="domain" description="Cadherin" evidence="14">
    <location>
        <begin position="21"/>
        <end position="129"/>
    </location>
</feature>
<dbReference type="PANTHER" id="PTHR24028">
    <property type="entry name" value="CADHERIN-87A"/>
    <property type="match status" value="1"/>
</dbReference>
<dbReference type="AlphaFoldDB" id="A0A6P8GF66"/>
<keyword evidence="3 12" id="KW-0812">Transmembrane</keyword>
<keyword evidence="7" id="KW-0130">Cell adhesion</keyword>
<feature type="domain" description="Cadherin" evidence="14">
    <location>
        <begin position="130"/>
        <end position="238"/>
    </location>
</feature>
<dbReference type="GeneID" id="105898059"/>
<dbReference type="PROSITE" id="PS50268">
    <property type="entry name" value="CADHERIN_2"/>
    <property type="match status" value="6"/>
</dbReference>
<dbReference type="Proteomes" id="UP000515152">
    <property type="component" value="Chromosome 2"/>
</dbReference>
<dbReference type="Pfam" id="PF00028">
    <property type="entry name" value="Cadherin"/>
    <property type="match status" value="5"/>
</dbReference>
<comment type="subcellular location">
    <subcellularLocation>
        <location evidence="1">Cell membrane</location>
        <topology evidence="1">Single-pass type I membrane protein</topology>
    </subcellularLocation>
</comment>
<evidence type="ECO:0000256" key="10">
    <source>
        <dbReference type="ARBA" id="ARBA00023180"/>
    </source>
</evidence>
<evidence type="ECO:0000256" key="4">
    <source>
        <dbReference type="ARBA" id="ARBA00022729"/>
    </source>
</evidence>
<evidence type="ECO:0000256" key="12">
    <source>
        <dbReference type="SAM" id="Phobius"/>
    </source>
</evidence>
<dbReference type="GO" id="GO:0005886">
    <property type="term" value="C:plasma membrane"/>
    <property type="evidence" value="ECO:0007669"/>
    <property type="project" value="UniProtKB-SubCell"/>
</dbReference>
<feature type="domain" description="Cadherin" evidence="14">
    <location>
        <begin position="587"/>
        <end position="676"/>
    </location>
</feature>
<evidence type="ECO:0000256" key="5">
    <source>
        <dbReference type="ARBA" id="ARBA00022737"/>
    </source>
</evidence>
<dbReference type="RefSeq" id="XP_031434142.1">
    <property type="nucleotide sequence ID" value="XM_031578282.1"/>
</dbReference>
<dbReference type="FunFam" id="2.60.40.60:FF:000002">
    <property type="entry name" value="Protocadherin alpha 2"/>
    <property type="match status" value="1"/>
</dbReference>
<feature type="transmembrane region" description="Helical" evidence="12">
    <location>
        <begin position="696"/>
        <end position="717"/>
    </location>
</feature>
<evidence type="ECO:0000256" key="7">
    <source>
        <dbReference type="ARBA" id="ARBA00022889"/>
    </source>
</evidence>
<evidence type="ECO:0000256" key="13">
    <source>
        <dbReference type="SAM" id="SignalP"/>
    </source>
</evidence>
<keyword evidence="6 11" id="KW-0106">Calcium</keyword>
<dbReference type="Pfam" id="PF08266">
    <property type="entry name" value="Cadherin_2"/>
    <property type="match status" value="1"/>
</dbReference>
<keyword evidence="2" id="KW-1003">Cell membrane</keyword>
<evidence type="ECO:0000256" key="11">
    <source>
        <dbReference type="PROSITE-ProRule" id="PRU00043"/>
    </source>
</evidence>
<protein>
    <submittedName>
        <fullName evidence="16">Protocadherin-8-like</fullName>
    </submittedName>
</protein>
<dbReference type="GO" id="GO:0007156">
    <property type="term" value="P:homophilic cell adhesion via plasma membrane adhesion molecules"/>
    <property type="evidence" value="ECO:0007669"/>
    <property type="project" value="InterPro"/>
</dbReference>
<dbReference type="FunFam" id="2.60.40.60:FF:000003">
    <property type="entry name" value="Protocadherin alpha 2"/>
    <property type="match status" value="1"/>
</dbReference>
<evidence type="ECO:0000313" key="16">
    <source>
        <dbReference type="RefSeq" id="XP_031434142.1"/>
    </source>
</evidence>
<feature type="domain" description="Cadherin" evidence="14">
    <location>
        <begin position="456"/>
        <end position="566"/>
    </location>
</feature>
<keyword evidence="5" id="KW-0677">Repeat</keyword>
<feature type="signal peptide" evidence="13">
    <location>
        <begin position="1"/>
        <end position="21"/>
    </location>
</feature>
<evidence type="ECO:0000256" key="9">
    <source>
        <dbReference type="ARBA" id="ARBA00023136"/>
    </source>
</evidence>
<dbReference type="GO" id="GO:0005509">
    <property type="term" value="F:calcium ion binding"/>
    <property type="evidence" value="ECO:0007669"/>
    <property type="project" value="UniProtKB-UniRule"/>
</dbReference>
<reference evidence="16" key="1">
    <citation type="submission" date="2025-08" db="UniProtKB">
        <authorList>
            <consortium name="RefSeq"/>
        </authorList>
    </citation>
    <scope>IDENTIFICATION</scope>
</reference>
<dbReference type="InterPro" id="IPR050174">
    <property type="entry name" value="Protocadherin/Cadherin-CA"/>
</dbReference>
<evidence type="ECO:0000256" key="6">
    <source>
        <dbReference type="ARBA" id="ARBA00022837"/>
    </source>
</evidence>
<sequence length="798" mass="89248">MNVSFFVVVFRVLSFTLGVASTKTIRYVLNEESDVGTKVGDLAKDLDIFQSKTNRKSFRFIDQPHINLFNLRAADGQLSVAQRLDREQLCRRSQYCELSLDVVAVHQEKYLLMHVEVDIRDINDNAPKFPVHEMYLEILESASEGTRFPLEVATDEDVGRNYIQTYTISMNEHFIVEVRSVEEGGLYAELVLVKELDREKEDTYSLDITAVDGGIPPLSGILTVKIKVLDINDNTPAFEDSFIKIVLSEDARVGLFLLHLRASDPDEGQNGEVVYGFEENTPLEIKQIFNIDPHMGRLTLAREVDYENREFYELKIIAYDMGVNSAPAQCTVRVDILDVNDNAPVIIIKPQDSDSVTHITESAPVNSCVAFVSTMDRDSGVNGHAHCSLLGHEHFRLQHAYGYTFMIITTSLLDRETFPEYNLTAIATDQGTPPLKTILPFSIQLSDVNDNPPEFTKSLYEVWIEENNLPGVCLTIVQAYDSDVGQNAEITYSVLNIQSNSQILSSNLVSIDPLLGSLYTAMSFNYEQTKDVEVQVLASDGGFPILSKTAMVWVRVVDMNDNAPVIMQPKSINGSAFSYIGLQATTGTPVLQIIAEDADEGLNAQLSFDISEDPNKLFLIDKTSGCIYLKTALNYTVNNSDRELKLTVRVSDHGIPSLQSTVDIHFIVKSHTGPTRESMLTSVEHLERFLTVLEKYSVPLGLCVILVGVSVVATVLAKLMRRRGSYSTNTNMERRALSKEEDMSEAYSNNYAPFFVGRRDTKSHENEFCSSLLSVLWGDAEAKVSVHTELNIHMNIFI</sequence>
<evidence type="ECO:0000313" key="15">
    <source>
        <dbReference type="Proteomes" id="UP000515152"/>
    </source>
</evidence>
<organism evidence="15 16">
    <name type="scientific">Clupea harengus</name>
    <name type="common">Atlantic herring</name>
    <dbReference type="NCBI Taxonomy" id="7950"/>
    <lineage>
        <taxon>Eukaryota</taxon>
        <taxon>Metazoa</taxon>
        <taxon>Chordata</taxon>
        <taxon>Craniata</taxon>
        <taxon>Vertebrata</taxon>
        <taxon>Euteleostomi</taxon>
        <taxon>Actinopterygii</taxon>
        <taxon>Neopterygii</taxon>
        <taxon>Teleostei</taxon>
        <taxon>Clupei</taxon>
        <taxon>Clupeiformes</taxon>
        <taxon>Clupeoidei</taxon>
        <taxon>Clupeidae</taxon>
        <taxon>Clupea</taxon>
    </lineage>
</organism>
<dbReference type="InterPro" id="IPR013164">
    <property type="entry name" value="Cadherin_N"/>
</dbReference>
<gene>
    <name evidence="16" type="primary">LOC105898059</name>
</gene>
<dbReference type="FunFam" id="2.60.40.60:FF:000007">
    <property type="entry name" value="Protocadherin alpha 2"/>
    <property type="match status" value="1"/>
</dbReference>
<dbReference type="InterPro" id="IPR002126">
    <property type="entry name" value="Cadherin-like_dom"/>
</dbReference>
<evidence type="ECO:0000256" key="3">
    <source>
        <dbReference type="ARBA" id="ARBA00022692"/>
    </source>
</evidence>
<keyword evidence="15" id="KW-1185">Reference proteome</keyword>
<dbReference type="SMART" id="SM00112">
    <property type="entry name" value="CA"/>
    <property type="match status" value="6"/>
</dbReference>
<evidence type="ECO:0000256" key="8">
    <source>
        <dbReference type="ARBA" id="ARBA00022989"/>
    </source>
</evidence>
<feature type="domain" description="Cadherin" evidence="14">
    <location>
        <begin position="239"/>
        <end position="346"/>
    </location>
</feature>
<accession>A0A6P8GF66</accession>
<dbReference type="FunFam" id="2.60.40.60:FF:000001">
    <property type="entry name" value="Protocadherin alpha 2"/>
    <property type="match status" value="1"/>
</dbReference>
<dbReference type="FunFam" id="2.60.40.60:FF:000004">
    <property type="entry name" value="Protocadherin 1 gamma 2"/>
    <property type="match status" value="1"/>
</dbReference>
<dbReference type="SUPFAM" id="SSF49313">
    <property type="entry name" value="Cadherin-like"/>
    <property type="match status" value="6"/>
</dbReference>
<dbReference type="GO" id="GO:0009653">
    <property type="term" value="P:anatomical structure morphogenesis"/>
    <property type="evidence" value="ECO:0007669"/>
    <property type="project" value="UniProtKB-ARBA"/>
</dbReference>